<evidence type="ECO:0000256" key="13">
    <source>
        <dbReference type="SAM" id="MobiDB-lite"/>
    </source>
</evidence>
<organism evidence="15 16">
    <name type="scientific">Astatotilapia calliptera</name>
    <name type="common">Eastern happy</name>
    <name type="synonym">Chromis callipterus</name>
    <dbReference type="NCBI Taxonomy" id="8154"/>
    <lineage>
        <taxon>Eukaryota</taxon>
        <taxon>Metazoa</taxon>
        <taxon>Chordata</taxon>
        <taxon>Craniata</taxon>
        <taxon>Vertebrata</taxon>
        <taxon>Euteleostomi</taxon>
        <taxon>Actinopterygii</taxon>
        <taxon>Neopterygii</taxon>
        <taxon>Teleostei</taxon>
        <taxon>Neoteleostei</taxon>
        <taxon>Acanthomorphata</taxon>
        <taxon>Ovalentaria</taxon>
        <taxon>Cichlomorphae</taxon>
        <taxon>Cichliformes</taxon>
        <taxon>Cichlidae</taxon>
        <taxon>African cichlids</taxon>
        <taxon>Pseudocrenilabrinae</taxon>
        <taxon>Haplochromini</taxon>
        <taxon>Astatotilapia</taxon>
    </lineage>
</organism>
<name>A0AAX7UHD8_ASTCA</name>
<reference evidence="15" key="3">
    <citation type="submission" date="2025-09" db="UniProtKB">
        <authorList>
            <consortium name="Ensembl"/>
        </authorList>
    </citation>
    <scope>IDENTIFICATION</scope>
</reference>
<keyword evidence="8" id="KW-0072">Autophagy</keyword>
<accession>A0AAX7UHD8</accession>
<feature type="compositionally biased region" description="Low complexity" evidence="13">
    <location>
        <begin position="495"/>
        <end position="513"/>
    </location>
</feature>
<keyword evidence="3" id="KW-0813">Transport</keyword>
<keyword evidence="5" id="KW-0597">Phosphoprotein</keyword>
<evidence type="ECO:0000313" key="16">
    <source>
        <dbReference type="Proteomes" id="UP000265100"/>
    </source>
</evidence>
<dbReference type="SMART" id="SM00164">
    <property type="entry name" value="TBC"/>
    <property type="match status" value="1"/>
</dbReference>
<evidence type="ECO:0000256" key="11">
    <source>
        <dbReference type="ARBA" id="ARBA00062017"/>
    </source>
</evidence>
<evidence type="ECO:0000256" key="8">
    <source>
        <dbReference type="ARBA" id="ARBA00023006"/>
    </source>
</evidence>
<feature type="region of interest" description="Disordered" evidence="13">
    <location>
        <begin position="436"/>
        <end position="564"/>
    </location>
</feature>
<keyword evidence="16" id="KW-1185">Reference proteome</keyword>
<feature type="compositionally biased region" description="Polar residues" evidence="13">
    <location>
        <begin position="531"/>
        <end position="540"/>
    </location>
</feature>
<evidence type="ECO:0000256" key="5">
    <source>
        <dbReference type="ARBA" id="ARBA00022553"/>
    </source>
</evidence>
<dbReference type="FunFam" id="1.10.8.270:FF:000011">
    <property type="entry name" value="TBC1 domain family member 5"/>
    <property type="match status" value="1"/>
</dbReference>
<dbReference type="GO" id="GO:0015031">
    <property type="term" value="P:protein transport"/>
    <property type="evidence" value="ECO:0007669"/>
    <property type="project" value="UniProtKB-KW"/>
</dbReference>
<dbReference type="Gene3D" id="1.10.472.80">
    <property type="entry name" value="Ypt/Rab-GAP domain of gyp1p, domain 3"/>
    <property type="match status" value="1"/>
</dbReference>
<keyword evidence="6" id="KW-0967">Endosome</keyword>
<evidence type="ECO:0000256" key="9">
    <source>
        <dbReference type="ARBA" id="ARBA00023136"/>
    </source>
</evidence>
<dbReference type="Proteomes" id="UP000265100">
    <property type="component" value="Chromosome 22"/>
</dbReference>
<evidence type="ECO:0000259" key="14">
    <source>
        <dbReference type="PROSITE" id="PS50086"/>
    </source>
</evidence>
<comment type="subunit">
    <text evidence="11">Interacts with MAP1LC3A, MAP1LC3B, MAP1LC3C, GABARAP, GABARAPL1, GABARAPL2. Interacts with VPS29 and VPS35; indicative for an association with retromer CSC subcomplex. MAP1LC3A and VPS29 compete for binding to TBC1D5. Interacts with AP2M1; indicative for an association with the AP2 complex. Interacts with ULK1 and ATG13 (phosphorylated); indicative for an association with the activated ULK1-ATG13-FIP200 complex. Interacts with ATG9A; the interactions seems to be restricted to the AP2-clathrin-associated fraction of ATG9A.</text>
</comment>
<dbReference type="Pfam" id="PF00566">
    <property type="entry name" value="RabGAP-TBC"/>
    <property type="match status" value="2"/>
</dbReference>
<keyword evidence="4" id="KW-0343">GTPase activation</keyword>
<evidence type="ECO:0000256" key="2">
    <source>
        <dbReference type="ARBA" id="ARBA00004608"/>
    </source>
</evidence>
<dbReference type="GO" id="GO:0005096">
    <property type="term" value="F:GTPase activator activity"/>
    <property type="evidence" value="ECO:0007669"/>
    <property type="project" value="UniProtKB-KW"/>
</dbReference>
<keyword evidence="10" id="KW-0968">Cytoplasmic vesicle</keyword>
<keyword evidence="9" id="KW-0472">Membrane</keyword>
<evidence type="ECO:0000256" key="6">
    <source>
        <dbReference type="ARBA" id="ARBA00022753"/>
    </source>
</evidence>
<sequence>MTQVAQVELKKEWDDLFLNSNYLARIRQAGINGRLRSSRFRSVCWKLYLEVLPEDKEQWINKTKELRAQYEKIKEMHITNPRKAAGQQDLVVNNPLSQDEGSLWNKFFQDKELKGMVKQDVLRTFPEIRYFQDEDVRTKLTDILFCYARENEQLLYKQGMHELLAPIVFVLHCDHQAFQHASETASPSEEMKCLLDPVYLEHDAYAMFSQLMETAEPWFSSFEREVRKGKEEMLTTIPFARPQDAGPSVAIVTKVNRIQDQLVKKHDIELHMHLNRLEIAPQIYGIRWVRLLFGREFPLQDLLVVWDALFADCITLDLVDYIFVAMLLYIRDALIASNFQTCLGLLMHYPPIGDINSLLQKALFLRDPKNNPRPVNYHFQQNLDYYKTKGADLMNKTRSGSTKAAPLNINKVSSSLLNFGRKLIAPAMSGASISPINSEVHSSSSSSSSTSPASAPTPILPHLLADPSAPTQTQGQAQTQHYRLLKSESMPVHLSKGQSSRTVSSSTSIESLSGGRGQSTASPPLPPSRGSDVSTSSPPLSATKKESFFNITRSRSHSKTMGKKEMEEDLEAQVSFLQGQINDLEAMSKYCAKMMNTHICKIQEVILQEHIEKEDEVLVSLAGLKQIKDILKGALRFNQSQLEAEENEEITIADDHYTSTAAVASSLGLEGKNWDDYILISQDGDLHAETGGRSASERTPQIRRGRGMVRMEPEGAAGTFQDPLMAGTTSGSSSPDEGSTHSKDSDFTIVNPNDL</sequence>
<dbReference type="Ensembl" id="ENSACLT00000063056.1">
    <property type="protein sequence ID" value="ENSACLP00000064501.1"/>
    <property type="gene ID" value="ENSACLG00000000358.2"/>
</dbReference>
<dbReference type="GO" id="GO:0005776">
    <property type="term" value="C:autophagosome"/>
    <property type="evidence" value="ECO:0007669"/>
    <property type="project" value="UniProtKB-SubCell"/>
</dbReference>
<evidence type="ECO:0000256" key="10">
    <source>
        <dbReference type="ARBA" id="ARBA00023329"/>
    </source>
</evidence>
<feature type="region of interest" description="Disordered" evidence="13">
    <location>
        <begin position="687"/>
        <end position="755"/>
    </location>
</feature>
<keyword evidence="7" id="KW-0653">Protein transport</keyword>
<evidence type="ECO:0000313" key="15">
    <source>
        <dbReference type="Ensembl" id="ENSACLP00000064501.1"/>
    </source>
</evidence>
<dbReference type="PANTHER" id="PTHR22957:SF337">
    <property type="entry name" value="TBC1 DOMAIN FAMILY MEMBER 5"/>
    <property type="match status" value="1"/>
</dbReference>
<evidence type="ECO:0000256" key="12">
    <source>
        <dbReference type="ARBA" id="ARBA00072014"/>
    </source>
</evidence>
<dbReference type="FunFam" id="1.10.472.80:FF:000010">
    <property type="entry name" value="Putative TBC1 domain family member 5"/>
    <property type="match status" value="1"/>
</dbReference>
<evidence type="ECO:0000256" key="4">
    <source>
        <dbReference type="ARBA" id="ARBA00022468"/>
    </source>
</evidence>
<dbReference type="GO" id="GO:0006914">
    <property type="term" value="P:autophagy"/>
    <property type="evidence" value="ECO:0007669"/>
    <property type="project" value="UniProtKB-KW"/>
</dbReference>
<dbReference type="InterPro" id="IPR000195">
    <property type="entry name" value="Rab-GAP-TBC_dom"/>
</dbReference>
<dbReference type="GeneTree" id="ENSGT00940000157121"/>
<gene>
    <name evidence="15" type="primary">TBC1D5</name>
</gene>
<protein>
    <recommendedName>
        <fullName evidence="12">TBC1 domain family member 5</fullName>
    </recommendedName>
</protein>
<evidence type="ECO:0000256" key="3">
    <source>
        <dbReference type="ARBA" id="ARBA00022448"/>
    </source>
</evidence>
<dbReference type="PROSITE" id="PS50086">
    <property type="entry name" value="TBC_RABGAP"/>
    <property type="match status" value="1"/>
</dbReference>
<dbReference type="SUPFAM" id="SSF47923">
    <property type="entry name" value="Ypt/Rab-GAP domain of gyp1p"/>
    <property type="match status" value="2"/>
</dbReference>
<dbReference type="GO" id="GO:0010008">
    <property type="term" value="C:endosome membrane"/>
    <property type="evidence" value="ECO:0007669"/>
    <property type="project" value="UniProtKB-SubCell"/>
</dbReference>
<comment type="subcellular location">
    <subcellularLocation>
        <location evidence="1">Cytoplasmic vesicle</location>
        <location evidence="1">Autophagosome</location>
    </subcellularLocation>
    <subcellularLocation>
        <location evidence="2">Endosome membrane</location>
    </subcellularLocation>
</comment>
<dbReference type="AlphaFoldDB" id="A0AAX7UHD8"/>
<evidence type="ECO:0000256" key="7">
    <source>
        <dbReference type="ARBA" id="ARBA00022927"/>
    </source>
</evidence>
<evidence type="ECO:0000256" key="1">
    <source>
        <dbReference type="ARBA" id="ARBA00004419"/>
    </source>
</evidence>
<feature type="compositionally biased region" description="Polar residues" evidence="13">
    <location>
        <begin position="727"/>
        <end position="737"/>
    </location>
</feature>
<proteinExistence type="predicted"/>
<dbReference type="PANTHER" id="PTHR22957">
    <property type="entry name" value="TBC1 DOMAIN FAMILY MEMBER GTPASE-ACTIVATING PROTEIN"/>
    <property type="match status" value="1"/>
</dbReference>
<feature type="compositionally biased region" description="Low complexity" evidence="13">
    <location>
        <begin position="471"/>
        <end position="480"/>
    </location>
</feature>
<feature type="domain" description="Rab-GAP TBC" evidence="14">
    <location>
        <begin position="35"/>
        <end position="313"/>
    </location>
</feature>
<dbReference type="InterPro" id="IPR035969">
    <property type="entry name" value="Rab-GAP_TBC_sf"/>
</dbReference>
<feature type="compositionally biased region" description="Low complexity" evidence="13">
    <location>
        <begin position="442"/>
        <end position="457"/>
    </location>
</feature>
<dbReference type="Gene3D" id="1.10.8.270">
    <property type="entry name" value="putative rabgap domain of human tbc1 domain family member 14 like domains"/>
    <property type="match status" value="1"/>
</dbReference>
<reference evidence="15" key="2">
    <citation type="submission" date="2025-08" db="UniProtKB">
        <authorList>
            <consortium name="Ensembl"/>
        </authorList>
    </citation>
    <scope>IDENTIFICATION</scope>
</reference>
<reference evidence="15" key="1">
    <citation type="submission" date="2018-05" db="EMBL/GenBank/DDBJ databases">
        <authorList>
            <person name="Datahose"/>
        </authorList>
    </citation>
    <scope>NUCLEOTIDE SEQUENCE</scope>
</reference>